<gene>
    <name evidence="1" type="ORF">RPERSI_LOCUS4076</name>
</gene>
<accession>A0ACA9LWS9</accession>
<name>A0ACA9LWS9_9GLOM</name>
<proteinExistence type="predicted"/>
<evidence type="ECO:0000313" key="1">
    <source>
        <dbReference type="EMBL" id="CAG8553961.1"/>
    </source>
</evidence>
<sequence length="46" mass="5301">MRSVDETELKDGGDSFIQSKFIKYERPNILITIDVGETGEIPGEWW</sequence>
<organism evidence="1 2">
    <name type="scientific">Racocetra persica</name>
    <dbReference type="NCBI Taxonomy" id="160502"/>
    <lineage>
        <taxon>Eukaryota</taxon>
        <taxon>Fungi</taxon>
        <taxon>Fungi incertae sedis</taxon>
        <taxon>Mucoromycota</taxon>
        <taxon>Glomeromycotina</taxon>
        <taxon>Glomeromycetes</taxon>
        <taxon>Diversisporales</taxon>
        <taxon>Gigasporaceae</taxon>
        <taxon>Racocetra</taxon>
    </lineage>
</organism>
<protein>
    <submittedName>
        <fullName evidence="1">26006_t:CDS:1</fullName>
    </submittedName>
</protein>
<comment type="caution">
    <text evidence="1">The sequence shown here is derived from an EMBL/GenBank/DDBJ whole genome shotgun (WGS) entry which is preliminary data.</text>
</comment>
<dbReference type="Proteomes" id="UP000789920">
    <property type="component" value="Unassembled WGS sequence"/>
</dbReference>
<keyword evidence="2" id="KW-1185">Reference proteome</keyword>
<reference evidence="1" key="1">
    <citation type="submission" date="2021-06" db="EMBL/GenBank/DDBJ databases">
        <authorList>
            <person name="Kallberg Y."/>
            <person name="Tangrot J."/>
            <person name="Rosling A."/>
        </authorList>
    </citation>
    <scope>NUCLEOTIDE SEQUENCE</scope>
    <source>
        <strain evidence="1">MA461A</strain>
    </source>
</reference>
<evidence type="ECO:0000313" key="2">
    <source>
        <dbReference type="Proteomes" id="UP000789920"/>
    </source>
</evidence>
<dbReference type="EMBL" id="CAJVQC010005430">
    <property type="protein sequence ID" value="CAG8553961.1"/>
    <property type="molecule type" value="Genomic_DNA"/>
</dbReference>